<keyword evidence="1" id="KW-0472">Membrane</keyword>
<dbReference type="Proteomes" id="UP000234323">
    <property type="component" value="Unassembled WGS sequence"/>
</dbReference>
<evidence type="ECO:0000256" key="1">
    <source>
        <dbReference type="SAM" id="Phobius"/>
    </source>
</evidence>
<accession>A0A2I1H068</accession>
<keyword evidence="1" id="KW-1133">Transmembrane helix</keyword>
<comment type="caution">
    <text evidence="2">The sequence shown here is derived from an EMBL/GenBank/DDBJ whole genome shotgun (WGS) entry which is preliminary data.</text>
</comment>
<proteinExistence type="predicted"/>
<organism evidence="2 3">
    <name type="scientific">Rhizophagus irregularis</name>
    <dbReference type="NCBI Taxonomy" id="588596"/>
    <lineage>
        <taxon>Eukaryota</taxon>
        <taxon>Fungi</taxon>
        <taxon>Fungi incertae sedis</taxon>
        <taxon>Mucoromycota</taxon>
        <taxon>Glomeromycotina</taxon>
        <taxon>Glomeromycetes</taxon>
        <taxon>Glomerales</taxon>
        <taxon>Glomeraceae</taxon>
        <taxon>Rhizophagus</taxon>
    </lineage>
</organism>
<keyword evidence="3" id="KW-1185">Reference proteome</keyword>
<evidence type="ECO:0000313" key="2">
    <source>
        <dbReference type="EMBL" id="PKY52276.1"/>
    </source>
</evidence>
<gene>
    <name evidence="2" type="ORF">RhiirA4_469812</name>
</gene>
<dbReference type="AlphaFoldDB" id="A0A2I1H068"/>
<feature type="transmembrane region" description="Helical" evidence="1">
    <location>
        <begin position="57"/>
        <end position="76"/>
    </location>
</feature>
<sequence>MTAIDESSKIEDIGIGLHRKRHDDFIDEDGKLQQNLHRMNSDKYTSRKQILQKFFRIAYLIEIGFIFSLVLVSVRIRTDISDIRHDTTAADLLFLKLENLIESIAGFAIPLII</sequence>
<dbReference type="EMBL" id="LLXI01001174">
    <property type="protein sequence ID" value="PKY52276.1"/>
    <property type="molecule type" value="Genomic_DNA"/>
</dbReference>
<evidence type="ECO:0000313" key="3">
    <source>
        <dbReference type="Proteomes" id="UP000234323"/>
    </source>
</evidence>
<reference evidence="2 3" key="1">
    <citation type="submission" date="2015-10" db="EMBL/GenBank/DDBJ databases">
        <title>Genome analyses suggest a sexual origin of heterokaryosis in a supposedly ancient asexual fungus.</title>
        <authorList>
            <person name="Ropars J."/>
            <person name="Sedzielewska K."/>
            <person name="Noel J."/>
            <person name="Charron P."/>
            <person name="Farinelli L."/>
            <person name="Marton T."/>
            <person name="Kruger M."/>
            <person name="Pelin A."/>
            <person name="Brachmann A."/>
            <person name="Corradi N."/>
        </authorList>
    </citation>
    <scope>NUCLEOTIDE SEQUENCE [LARGE SCALE GENOMIC DNA]</scope>
    <source>
        <strain evidence="2 3">A4</strain>
    </source>
</reference>
<protein>
    <submittedName>
        <fullName evidence="2">Uncharacterized protein</fullName>
    </submittedName>
</protein>
<name>A0A2I1H068_9GLOM</name>
<keyword evidence="1" id="KW-0812">Transmembrane</keyword>